<feature type="compositionally biased region" description="Basic residues" evidence="13">
    <location>
        <begin position="622"/>
        <end position="632"/>
    </location>
</feature>
<dbReference type="CDD" id="cd00057">
    <property type="entry name" value="FA58C"/>
    <property type="match status" value="2"/>
</dbReference>
<feature type="region of interest" description="Disordered" evidence="13">
    <location>
        <begin position="583"/>
        <end position="634"/>
    </location>
</feature>
<dbReference type="InterPro" id="IPR000421">
    <property type="entry name" value="FA58C"/>
</dbReference>
<evidence type="ECO:0000259" key="16">
    <source>
        <dbReference type="PROSITE" id="PS50011"/>
    </source>
</evidence>
<dbReference type="GO" id="GO:0005886">
    <property type="term" value="C:plasma membrane"/>
    <property type="evidence" value="ECO:0007669"/>
    <property type="project" value="UniProtKB-SubCell"/>
</dbReference>
<dbReference type="PRINTS" id="PR00109">
    <property type="entry name" value="TYRKINASE"/>
</dbReference>
<dbReference type="PROSITE" id="PS50022">
    <property type="entry name" value="FA58C_3"/>
    <property type="match status" value="2"/>
</dbReference>
<evidence type="ECO:0000256" key="8">
    <source>
        <dbReference type="ARBA" id="ARBA00023136"/>
    </source>
</evidence>
<dbReference type="SMART" id="SM00231">
    <property type="entry name" value="FA58C"/>
    <property type="match status" value="2"/>
</dbReference>
<feature type="chain" id="PRO_5040184303" description="Discoidin domain-containing receptor 2" evidence="15">
    <location>
        <begin position="23"/>
        <end position="1576"/>
    </location>
</feature>
<dbReference type="SMART" id="SM00219">
    <property type="entry name" value="TyrKc"/>
    <property type="match status" value="1"/>
</dbReference>
<evidence type="ECO:0000256" key="1">
    <source>
        <dbReference type="ARBA" id="ARBA00004251"/>
    </source>
</evidence>
<evidence type="ECO:0000256" key="14">
    <source>
        <dbReference type="SAM" id="Phobius"/>
    </source>
</evidence>
<dbReference type="SUPFAM" id="SSF56112">
    <property type="entry name" value="Protein kinase-like (PK-like)"/>
    <property type="match status" value="1"/>
</dbReference>
<feature type="domain" description="F5/8 type C" evidence="17">
    <location>
        <begin position="674"/>
        <end position="830"/>
    </location>
</feature>
<evidence type="ECO:0000256" key="9">
    <source>
        <dbReference type="ARBA" id="ARBA00023157"/>
    </source>
</evidence>
<comment type="subcellular location">
    <subcellularLocation>
        <location evidence="1">Cell membrane</location>
        <topology evidence="1">Single-pass type I membrane protein</topology>
    </subcellularLocation>
</comment>
<dbReference type="Gene3D" id="2.60.120.260">
    <property type="entry name" value="Galactose-binding domain-like"/>
    <property type="match status" value="2"/>
</dbReference>
<keyword evidence="8 14" id="KW-0472">Membrane</keyword>
<evidence type="ECO:0000313" key="18">
    <source>
        <dbReference type="Proteomes" id="UP000694866"/>
    </source>
</evidence>
<keyword evidence="4 15" id="KW-0732">Signal</keyword>
<feature type="domain" description="Protein kinase" evidence="16">
    <location>
        <begin position="1268"/>
        <end position="1565"/>
    </location>
</feature>
<dbReference type="KEGG" id="fas:105274189"/>
<dbReference type="InterPro" id="IPR008266">
    <property type="entry name" value="Tyr_kinase_AS"/>
</dbReference>
<name>A0A9R1UAV2_9HYME</name>
<sequence>MNYLWVSFLLYQLILYPPGGSAIDISQCIAPLGMEAGIIPDADITASSSFDSGNVGPQHGRLKQERNGGAWCPKQEITTEPHEWLEIDLHTVHVITGTSTQGRFGNGQGVEFAEAYVLEYWRPKLGKWVRYTNTRGQEVIRGNTNTYLESKHELQPPIWASKIRFLPYSYHRRTVCMRVELYGCLWNDGVVSYSMPQGDKRGNWEFFDASYDGYWDGELRRGLGQLTDGRTGPDDFKMGYYGYDGGQEWIGWKNDTRVGHPLDIKFEFDKVREFSAVHIFCNNQFTKDVQVFSQVDILFSIGGKYYNGDPIIYAYMEDRIFETPRNISVKLHHRIGRFIKLRFTFASKWLLISEITFDSDIAHGNFTQESPPTTETPRIKNQSTLSKDILHQPETPVSTAKQDDPTYMAVIIGVLTAVILLLAVAIFYIVSRHRARKNNFATALDPKETIPANHQHLSPESNYGTTMEKDGTLMTYRVEEYDDRYTGAKFATLPRDLNDRLLGDVRLDEYQEPFHENKYRESPQAAYYGYSTVVIDNKDLHDNIECSDPTYDYAVPMPVPSTSSEHESVFSKSSSRGSAKACLQSFFPPPPPPMSIPPTRGSNNATYSSPPSPQLITERERRGSKRREHTHTRYGIDERVGTHPFSGAIMKITVGFFFIITYVSITRAVDLSQCIAPLGMESGVIPDDDITASSSFDSGNVGPRQARLRTENNGGAWCPKVEITSEPREWLEIDLHSVHMITGTNTQGRFGNGVGVEYAEGYLLEYWRPRLGKWVRYRDIKGNEIMKGNTNTYLETKHDLDPPLWATKLRFLPYSNHRRTVCMRVEIYGCYWHDGIVAYSMPQGDKRGNEWEFFDATYDGYWDGELRHGLGQLVDGKIGPDNFKMGYYDSARSRGWIAWRNDTRSNQPIEIKFEFDRIREFAAVHLYCNNQFSRDVQVFSQVEVSFSIGGTFFMGEPIIYNYMEDKIFETSRNITIKLHHRVGKFVKLQLYFSSKWIMLSEIIFDSDIAHGNFTPEEFLTTEISLTSDVMSNGKTGGAQNEAPVFTAKQDDPTYMAVVIGVLTAVILLLAVAIFFIVSRHRQRKCFASPMAVKVPSHLGSTCATVEKGAALIPYTLEDDERYPTGNVPTLAHELDNRNVDIVKLDDYQEPYQALKYAPYYSYSTIIMEMKDMMLNNMASNAVNYSAVPEMNSTKIPLLNCEAGAYTTHEIISSSISSSGSDQESIFSKGSSRNSRIDDKKSPTQQEVLTALKRRLEQSTVPLFSRHRLRMLSKLAEGAFGTIYVAEAEGIPDYGTSITTLGKRLVAVKFLLPEASEKEKLDFQRDVRILAALEDVNIARVLGVCCREEPYCVVMEYLEHGDLCQFLKTHITVEDAHPMPIGVKTLSFNCLIYMAAQIASGMRYLENLNFVHRDLATRNCLVGKAYHIKISDFGTDNELYASDYYKVSDGALLPIRWMAWECVFLRKYTTKSDVWAFAVTLWEILNLGRHVPYEHLTDEEVIDNLQQHHQDNSRCSTLTNDHDIKLLFEYLPKPTTSSKDIYDLMLECWRRDENARPTFREITLFLQRKNLGYAPTC</sequence>
<evidence type="ECO:0000256" key="10">
    <source>
        <dbReference type="ARBA" id="ARBA00023170"/>
    </source>
</evidence>
<dbReference type="InterPro" id="IPR001245">
    <property type="entry name" value="Ser-Thr/Tyr_kinase_cat_dom"/>
</dbReference>
<dbReference type="GO" id="GO:0051897">
    <property type="term" value="P:positive regulation of phosphatidylinositol 3-kinase/protein kinase B signal transduction"/>
    <property type="evidence" value="ECO:0007669"/>
    <property type="project" value="TreeGrafter"/>
</dbReference>
<dbReference type="OrthoDB" id="6071166at2759"/>
<evidence type="ECO:0000259" key="17">
    <source>
        <dbReference type="PROSITE" id="PS50022"/>
    </source>
</evidence>
<dbReference type="PROSITE" id="PS01286">
    <property type="entry name" value="FA58C_2"/>
    <property type="match status" value="2"/>
</dbReference>
<evidence type="ECO:0000256" key="6">
    <source>
        <dbReference type="ARBA" id="ARBA00022840"/>
    </source>
</evidence>
<reference evidence="19" key="1">
    <citation type="submission" date="2025-08" db="UniProtKB">
        <authorList>
            <consortium name="RefSeq"/>
        </authorList>
    </citation>
    <scope>IDENTIFICATION</scope>
    <source>
        <strain evidence="19">USDA-PBARC FA_bdor</strain>
        <tissue evidence="19">Whole organism</tissue>
    </source>
</reference>
<dbReference type="PROSITE" id="PS50011">
    <property type="entry name" value="PROTEIN_KINASE_DOM"/>
    <property type="match status" value="1"/>
</dbReference>
<comment type="similarity">
    <text evidence="12">Belongs to the protein kinase superfamily. Tyr protein kinase family. Insulin receptor subfamily.</text>
</comment>
<dbReference type="GO" id="GO:0043235">
    <property type="term" value="C:receptor complex"/>
    <property type="evidence" value="ECO:0007669"/>
    <property type="project" value="TreeGrafter"/>
</dbReference>
<keyword evidence="7 14" id="KW-1133">Transmembrane helix</keyword>
<dbReference type="PANTHER" id="PTHR24416">
    <property type="entry name" value="TYROSINE-PROTEIN KINASE RECEPTOR"/>
    <property type="match status" value="1"/>
</dbReference>
<evidence type="ECO:0000256" key="4">
    <source>
        <dbReference type="ARBA" id="ARBA00022729"/>
    </source>
</evidence>
<dbReference type="InterPro" id="IPR011009">
    <property type="entry name" value="Kinase-like_dom_sf"/>
</dbReference>
<dbReference type="PROSITE" id="PS00109">
    <property type="entry name" value="PROTEIN_KINASE_TYR"/>
    <property type="match status" value="1"/>
</dbReference>
<feature type="compositionally biased region" description="Polar residues" evidence="13">
    <location>
        <begin position="366"/>
        <end position="386"/>
    </location>
</feature>
<protein>
    <recommendedName>
        <fullName evidence="20">Discoidin domain-containing receptor 2</fullName>
    </recommendedName>
</protein>
<gene>
    <name evidence="19" type="primary">LOC105274189</name>
</gene>
<dbReference type="GeneID" id="105274189"/>
<feature type="transmembrane region" description="Helical" evidence="14">
    <location>
        <begin position="1054"/>
        <end position="1077"/>
    </location>
</feature>
<proteinExistence type="inferred from homology"/>
<dbReference type="InterPro" id="IPR048525">
    <property type="entry name" value="DDR1-2_DS-like"/>
</dbReference>
<dbReference type="GO" id="GO:0038062">
    <property type="term" value="F:protein tyrosine kinase collagen receptor activity"/>
    <property type="evidence" value="ECO:0007669"/>
    <property type="project" value="TreeGrafter"/>
</dbReference>
<evidence type="ECO:0000313" key="19">
    <source>
        <dbReference type="RefSeq" id="XP_011315401.1"/>
    </source>
</evidence>
<evidence type="ECO:0000256" key="7">
    <source>
        <dbReference type="ARBA" id="ARBA00022989"/>
    </source>
</evidence>
<dbReference type="RefSeq" id="XP_011315401.1">
    <property type="nucleotide sequence ID" value="XM_011317099.1"/>
</dbReference>
<dbReference type="InterPro" id="IPR020635">
    <property type="entry name" value="Tyr_kinase_cat_dom"/>
</dbReference>
<feature type="transmembrane region" description="Helical" evidence="14">
    <location>
        <begin position="648"/>
        <end position="665"/>
    </location>
</feature>
<dbReference type="InterPro" id="IPR008979">
    <property type="entry name" value="Galactose-bd-like_sf"/>
</dbReference>
<keyword evidence="10" id="KW-0675">Receptor</keyword>
<dbReference type="Pfam" id="PF00754">
    <property type="entry name" value="F5_F8_type_C"/>
    <property type="match status" value="2"/>
</dbReference>
<keyword evidence="5" id="KW-0547">Nucleotide-binding</keyword>
<keyword evidence="11" id="KW-0325">Glycoprotein</keyword>
<keyword evidence="2" id="KW-1003">Cell membrane</keyword>
<feature type="signal peptide" evidence="15">
    <location>
        <begin position="1"/>
        <end position="22"/>
    </location>
</feature>
<feature type="region of interest" description="Disordered" evidence="13">
    <location>
        <begin position="1213"/>
        <end position="1243"/>
    </location>
</feature>
<feature type="region of interest" description="Disordered" evidence="13">
    <location>
        <begin position="366"/>
        <end position="399"/>
    </location>
</feature>
<feature type="domain" description="F5/8 type C" evidence="17">
    <location>
        <begin position="28"/>
        <end position="184"/>
    </location>
</feature>
<keyword evidence="9" id="KW-1015">Disulfide bond</keyword>
<dbReference type="Gene3D" id="2.60.120.1190">
    <property type="match status" value="2"/>
</dbReference>
<evidence type="ECO:0000256" key="5">
    <source>
        <dbReference type="ARBA" id="ARBA00022741"/>
    </source>
</evidence>
<evidence type="ECO:0008006" key="20">
    <source>
        <dbReference type="Google" id="ProtNLM"/>
    </source>
</evidence>
<evidence type="ECO:0000256" key="12">
    <source>
        <dbReference type="ARBA" id="ARBA00061639"/>
    </source>
</evidence>
<evidence type="ECO:0000256" key="2">
    <source>
        <dbReference type="ARBA" id="ARBA00022475"/>
    </source>
</evidence>
<evidence type="ECO:0000256" key="11">
    <source>
        <dbReference type="ARBA" id="ARBA00023180"/>
    </source>
</evidence>
<dbReference type="Pfam" id="PF07714">
    <property type="entry name" value="PK_Tyr_Ser-Thr"/>
    <property type="match status" value="1"/>
</dbReference>
<dbReference type="SUPFAM" id="SSF49785">
    <property type="entry name" value="Galactose-binding domain-like"/>
    <property type="match status" value="2"/>
</dbReference>
<feature type="compositionally biased region" description="Low complexity" evidence="13">
    <location>
        <begin position="1213"/>
        <end position="1227"/>
    </location>
</feature>
<keyword evidence="6" id="KW-0067">ATP-binding</keyword>
<keyword evidence="3 14" id="KW-0812">Transmembrane</keyword>
<dbReference type="InterPro" id="IPR000719">
    <property type="entry name" value="Prot_kinase_dom"/>
</dbReference>
<dbReference type="InterPro" id="IPR050122">
    <property type="entry name" value="RTK"/>
</dbReference>
<feature type="transmembrane region" description="Helical" evidence="14">
    <location>
        <begin position="407"/>
        <end position="430"/>
    </location>
</feature>
<feature type="compositionally biased region" description="Pro residues" evidence="13">
    <location>
        <begin position="587"/>
        <end position="596"/>
    </location>
</feature>
<dbReference type="FunFam" id="2.60.120.260:FF:000007">
    <property type="entry name" value="Discoidin domain receptor tyrosine kinase 1"/>
    <property type="match status" value="2"/>
</dbReference>
<dbReference type="GO" id="GO:0005518">
    <property type="term" value="F:collagen binding"/>
    <property type="evidence" value="ECO:0007669"/>
    <property type="project" value="TreeGrafter"/>
</dbReference>
<dbReference type="GO" id="GO:0048680">
    <property type="term" value="P:positive regulation of axon regeneration"/>
    <property type="evidence" value="ECO:0007669"/>
    <property type="project" value="UniProtKB-ARBA"/>
</dbReference>
<evidence type="ECO:0000256" key="13">
    <source>
        <dbReference type="SAM" id="MobiDB-lite"/>
    </source>
</evidence>
<evidence type="ECO:0000256" key="15">
    <source>
        <dbReference type="SAM" id="SignalP"/>
    </source>
</evidence>
<dbReference type="Gene3D" id="3.30.200.20">
    <property type="entry name" value="Phosphorylase Kinase, domain 1"/>
    <property type="match status" value="1"/>
</dbReference>
<dbReference type="Pfam" id="PF21114">
    <property type="entry name" value="DDR1-2_DS-like"/>
    <property type="match status" value="2"/>
</dbReference>
<evidence type="ECO:0000256" key="3">
    <source>
        <dbReference type="ARBA" id="ARBA00022692"/>
    </source>
</evidence>
<organism evidence="18 19">
    <name type="scientific">Fopius arisanus</name>
    <dbReference type="NCBI Taxonomy" id="64838"/>
    <lineage>
        <taxon>Eukaryota</taxon>
        <taxon>Metazoa</taxon>
        <taxon>Ecdysozoa</taxon>
        <taxon>Arthropoda</taxon>
        <taxon>Hexapoda</taxon>
        <taxon>Insecta</taxon>
        <taxon>Pterygota</taxon>
        <taxon>Neoptera</taxon>
        <taxon>Endopterygota</taxon>
        <taxon>Hymenoptera</taxon>
        <taxon>Apocrita</taxon>
        <taxon>Ichneumonoidea</taxon>
        <taxon>Braconidae</taxon>
        <taxon>Opiinae</taxon>
        <taxon>Fopius</taxon>
    </lineage>
</organism>
<dbReference type="FunFam" id="1.10.510.10:FF:000053">
    <property type="entry name" value="Epithelial discoidin domain-containing receptor 1"/>
    <property type="match status" value="1"/>
</dbReference>
<keyword evidence="18" id="KW-1185">Reference proteome</keyword>
<dbReference type="PANTHER" id="PTHR24416:SF579">
    <property type="entry name" value="DISCOIDIN DOMAIN-CONTAINING RECEPTOR 2-LIKE PROTEIN"/>
    <property type="match status" value="1"/>
</dbReference>
<dbReference type="GO" id="GO:0005524">
    <property type="term" value="F:ATP binding"/>
    <property type="evidence" value="ECO:0007669"/>
    <property type="project" value="UniProtKB-KW"/>
</dbReference>
<dbReference type="Gene3D" id="1.10.510.10">
    <property type="entry name" value="Transferase(Phosphotransferase) domain 1"/>
    <property type="match status" value="1"/>
</dbReference>
<dbReference type="Proteomes" id="UP000694866">
    <property type="component" value="Unplaced"/>
</dbReference>
<accession>A0A9R1UAV2</accession>
<feature type="compositionally biased region" description="Polar residues" evidence="13">
    <location>
        <begin position="600"/>
        <end position="609"/>
    </location>
</feature>